<gene>
    <name evidence="8" type="ORF">PAI11_04870</name>
</gene>
<dbReference type="PANTHER" id="PTHR43605">
    <property type="entry name" value="ACYL-COENZYME A SYNTHETASE"/>
    <property type="match status" value="1"/>
</dbReference>
<keyword evidence="3" id="KW-0547">Nucleotide-binding</keyword>
<dbReference type="GO" id="GO:0005524">
    <property type="term" value="F:ATP binding"/>
    <property type="evidence" value="ECO:0007669"/>
    <property type="project" value="UniProtKB-KW"/>
</dbReference>
<evidence type="ECO:0000256" key="5">
    <source>
        <dbReference type="SAM" id="MobiDB-lite"/>
    </source>
</evidence>
<dbReference type="Gene3D" id="3.40.50.12780">
    <property type="entry name" value="N-terminal domain of ligase-like"/>
    <property type="match status" value="1"/>
</dbReference>
<dbReference type="GO" id="GO:0006637">
    <property type="term" value="P:acyl-CoA metabolic process"/>
    <property type="evidence" value="ECO:0007669"/>
    <property type="project" value="TreeGrafter"/>
</dbReference>
<dbReference type="GO" id="GO:0003987">
    <property type="term" value="F:acetate-CoA ligase activity"/>
    <property type="evidence" value="ECO:0007669"/>
    <property type="project" value="UniProtKB-EC"/>
</dbReference>
<dbReference type="InterPro" id="IPR045851">
    <property type="entry name" value="AMP-bd_C_sf"/>
</dbReference>
<evidence type="ECO:0000256" key="1">
    <source>
        <dbReference type="ARBA" id="ARBA00006432"/>
    </source>
</evidence>
<dbReference type="Gene3D" id="3.30.300.30">
    <property type="match status" value="1"/>
</dbReference>
<dbReference type="PANTHER" id="PTHR43605:SF10">
    <property type="entry name" value="ACYL-COA SYNTHETASE MEDIUM CHAIN FAMILY MEMBER 3"/>
    <property type="match status" value="1"/>
</dbReference>
<dbReference type="AlphaFoldDB" id="H0E128"/>
<evidence type="ECO:0000313" key="8">
    <source>
        <dbReference type="EMBL" id="EHN12603.1"/>
    </source>
</evidence>
<evidence type="ECO:0000259" key="6">
    <source>
        <dbReference type="Pfam" id="PF00501"/>
    </source>
</evidence>
<sequence>MVGARAIWEGRDEMPSAATDNPTYEQLVATHEWHVPERYNIAADVCDKHPDGKLAMVHESPDGTVREVTWGELRGLANRFANVLVEHGVERGDRVAFLLPPTPETAAAFIGVWKAGAVLLSMSVLYGEEGIRHRVRDSDARIVVTDAAHHDQIAAAIAGIEGADHRELLVLTPEVLAAASPDFETLDTSSEDPAQLYYTSGTTGLAKGILHAHRYLLGHEEFEYCHQVVDGEKFRSMGEWAWAAGIIPLMGAWRYGVVQHVHQRAGGFDPEGELAFLSRHGVTNVFTTPTAMRSMMAVENAGERYPIPLRRTCSAGEPLNPEAIRWFREQYGVTVLDFYGLSESYPLCANFPFMEVREGSMGKPMPGWEVAILDEDEQPVPAGERGEICLRAGTNPTWPLGYWNNPEASEETFGGPWFHSKDAARMDADGYVWFEGRADDVILSAGYRIGPFEVESACLEHPAVAEAAVVAKPDQRRGWIVKAFVVAADGHEPSDALGKQISQFVRDSHSAYAYPREIEFVAELPKTLTGKIRRIELRKLEEERAEG</sequence>
<dbReference type="InterPro" id="IPR000873">
    <property type="entry name" value="AMP-dep_synth/lig_dom"/>
</dbReference>
<evidence type="ECO:0000313" key="9">
    <source>
        <dbReference type="Proteomes" id="UP000005143"/>
    </source>
</evidence>
<dbReference type="GO" id="GO:0006633">
    <property type="term" value="P:fatty acid biosynthetic process"/>
    <property type="evidence" value="ECO:0007669"/>
    <property type="project" value="TreeGrafter"/>
</dbReference>
<keyword evidence="4" id="KW-0067">ATP-binding</keyword>
<reference evidence="8 9" key="1">
    <citation type="journal article" date="2013" name="Biodegradation">
        <title>Quantitative proteomic analysis of ibuprofen-degrading Patulibacter sp. strain I11.</title>
        <authorList>
            <person name="Almeida B."/>
            <person name="Kjeldal H."/>
            <person name="Lolas I."/>
            <person name="Knudsen A.D."/>
            <person name="Carvalho G."/>
            <person name="Nielsen K.L."/>
            <person name="Barreto Crespo M.T."/>
            <person name="Stensballe A."/>
            <person name="Nielsen J.L."/>
        </authorList>
    </citation>
    <scope>NUCLEOTIDE SEQUENCE [LARGE SCALE GENOMIC DNA]</scope>
    <source>
        <strain evidence="8 9">I11</strain>
    </source>
</reference>
<evidence type="ECO:0000256" key="3">
    <source>
        <dbReference type="ARBA" id="ARBA00022741"/>
    </source>
</evidence>
<protein>
    <submittedName>
        <fullName evidence="8">Acetyl-coenzyme A synthetase</fullName>
        <ecNumber evidence="8">6.2.1.1</ecNumber>
    </submittedName>
</protein>
<keyword evidence="9" id="KW-1185">Reference proteome</keyword>
<dbReference type="Proteomes" id="UP000005143">
    <property type="component" value="Unassembled WGS sequence"/>
</dbReference>
<dbReference type="SUPFAM" id="SSF56801">
    <property type="entry name" value="Acetyl-CoA synthetase-like"/>
    <property type="match status" value="1"/>
</dbReference>
<dbReference type="InterPro" id="IPR042099">
    <property type="entry name" value="ANL_N_sf"/>
</dbReference>
<dbReference type="GO" id="GO:0004321">
    <property type="term" value="F:fatty-acyl-CoA synthase activity"/>
    <property type="evidence" value="ECO:0007669"/>
    <property type="project" value="TreeGrafter"/>
</dbReference>
<comment type="similarity">
    <text evidence="1">Belongs to the ATP-dependent AMP-binding enzyme family.</text>
</comment>
<feature type="domain" description="AMP-dependent synthetase/ligase" evidence="6">
    <location>
        <begin position="45"/>
        <end position="392"/>
    </location>
</feature>
<feature type="region of interest" description="Disordered" evidence="5">
    <location>
        <begin position="1"/>
        <end position="20"/>
    </location>
</feature>
<dbReference type="EC" id="6.2.1.1" evidence="8"/>
<organism evidence="8 9">
    <name type="scientific">Patulibacter medicamentivorans</name>
    <dbReference type="NCBI Taxonomy" id="1097667"/>
    <lineage>
        <taxon>Bacteria</taxon>
        <taxon>Bacillati</taxon>
        <taxon>Actinomycetota</taxon>
        <taxon>Thermoleophilia</taxon>
        <taxon>Solirubrobacterales</taxon>
        <taxon>Patulibacteraceae</taxon>
        <taxon>Patulibacter</taxon>
    </lineage>
</organism>
<dbReference type="EMBL" id="AGUD01000017">
    <property type="protein sequence ID" value="EHN12603.1"/>
    <property type="molecule type" value="Genomic_DNA"/>
</dbReference>
<dbReference type="GO" id="GO:0015645">
    <property type="term" value="F:fatty acid ligase activity"/>
    <property type="evidence" value="ECO:0007669"/>
    <property type="project" value="TreeGrafter"/>
</dbReference>
<name>H0E128_9ACTN</name>
<comment type="caution">
    <text evidence="8">The sequence shown here is derived from an EMBL/GenBank/DDBJ whole genome shotgun (WGS) entry which is preliminary data.</text>
</comment>
<dbReference type="Pfam" id="PF00501">
    <property type="entry name" value="AMP-binding"/>
    <property type="match status" value="1"/>
</dbReference>
<keyword evidence="2 8" id="KW-0436">Ligase</keyword>
<dbReference type="InterPro" id="IPR020845">
    <property type="entry name" value="AMP-binding_CS"/>
</dbReference>
<dbReference type="Pfam" id="PF13193">
    <property type="entry name" value="AMP-binding_C"/>
    <property type="match status" value="1"/>
</dbReference>
<evidence type="ECO:0000259" key="7">
    <source>
        <dbReference type="Pfam" id="PF13193"/>
    </source>
</evidence>
<dbReference type="FunFam" id="3.30.300.30:FF:000005">
    <property type="entry name" value="Acyl-coenzyme A synthetase ACSM5, mitochondrial"/>
    <property type="match status" value="1"/>
</dbReference>
<proteinExistence type="inferred from homology"/>
<accession>H0E128</accession>
<evidence type="ECO:0000256" key="2">
    <source>
        <dbReference type="ARBA" id="ARBA00022598"/>
    </source>
</evidence>
<dbReference type="PROSITE" id="PS00455">
    <property type="entry name" value="AMP_BINDING"/>
    <property type="match status" value="1"/>
</dbReference>
<evidence type="ECO:0000256" key="4">
    <source>
        <dbReference type="ARBA" id="ARBA00022840"/>
    </source>
</evidence>
<dbReference type="InterPro" id="IPR025110">
    <property type="entry name" value="AMP-bd_C"/>
</dbReference>
<feature type="domain" description="AMP-binding enzyme C-terminal" evidence="7">
    <location>
        <begin position="453"/>
        <end position="531"/>
    </location>
</feature>
<dbReference type="InterPro" id="IPR051087">
    <property type="entry name" value="Mitochondrial_ACSM"/>
</dbReference>
<dbReference type="PATRIC" id="fig|1097667.3.peg.486"/>